<dbReference type="AlphaFoldDB" id="A0A6A5R655"/>
<dbReference type="RefSeq" id="XP_033442747.1">
    <property type="nucleotide sequence ID" value="XM_033587241.1"/>
</dbReference>
<dbReference type="OrthoDB" id="3691787at2759"/>
<feature type="non-terminal residue" evidence="2">
    <location>
        <position position="71"/>
    </location>
</feature>
<evidence type="ECO:0008006" key="4">
    <source>
        <dbReference type="Google" id="ProtNLM"/>
    </source>
</evidence>
<organism evidence="2 3">
    <name type="scientific">Didymella exigua CBS 183.55</name>
    <dbReference type="NCBI Taxonomy" id="1150837"/>
    <lineage>
        <taxon>Eukaryota</taxon>
        <taxon>Fungi</taxon>
        <taxon>Dikarya</taxon>
        <taxon>Ascomycota</taxon>
        <taxon>Pezizomycotina</taxon>
        <taxon>Dothideomycetes</taxon>
        <taxon>Pleosporomycetidae</taxon>
        <taxon>Pleosporales</taxon>
        <taxon>Pleosporineae</taxon>
        <taxon>Didymellaceae</taxon>
        <taxon>Didymella</taxon>
    </lineage>
</organism>
<dbReference type="EMBL" id="ML979024">
    <property type="protein sequence ID" value="KAF1922494.1"/>
    <property type="molecule type" value="Genomic_DNA"/>
</dbReference>
<gene>
    <name evidence="2" type="ORF">M421DRAFT_11521</name>
</gene>
<evidence type="ECO:0000313" key="3">
    <source>
        <dbReference type="Proteomes" id="UP000800082"/>
    </source>
</evidence>
<protein>
    <recommendedName>
        <fullName evidence="4">HTH psq-type domain-containing protein</fullName>
    </recommendedName>
</protein>
<proteinExistence type="predicted"/>
<evidence type="ECO:0000313" key="2">
    <source>
        <dbReference type="EMBL" id="KAF1922494.1"/>
    </source>
</evidence>
<dbReference type="SUPFAM" id="SSF46689">
    <property type="entry name" value="Homeodomain-like"/>
    <property type="match status" value="1"/>
</dbReference>
<dbReference type="InterPro" id="IPR009057">
    <property type="entry name" value="Homeodomain-like_sf"/>
</dbReference>
<name>A0A6A5R655_9PLEO</name>
<feature type="region of interest" description="Disordered" evidence="1">
    <location>
        <begin position="49"/>
        <end position="71"/>
    </location>
</feature>
<evidence type="ECO:0000256" key="1">
    <source>
        <dbReference type="SAM" id="MobiDB-lite"/>
    </source>
</evidence>
<dbReference type="GeneID" id="54344887"/>
<dbReference type="Proteomes" id="UP000800082">
    <property type="component" value="Unassembled WGS sequence"/>
</dbReference>
<keyword evidence="3" id="KW-1185">Reference proteome</keyword>
<reference evidence="2" key="1">
    <citation type="journal article" date="2020" name="Stud. Mycol.">
        <title>101 Dothideomycetes genomes: a test case for predicting lifestyles and emergence of pathogens.</title>
        <authorList>
            <person name="Haridas S."/>
            <person name="Albert R."/>
            <person name="Binder M."/>
            <person name="Bloem J."/>
            <person name="Labutti K."/>
            <person name="Salamov A."/>
            <person name="Andreopoulos B."/>
            <person name="Baker S."/>
            <person name="Barry K."/>
            <person name="Bills G."/>
            <person name="Bluhm B."/>
            <person name="Cannon C."/>
            <person name="Castanera R."/>
            <person name="Culley D."/>
            <person name="Daum C."/>
            <person name="Ezra D."/>
            <person name="Gonzalez J."/>
            <person name="Henrissat B."/>
            <person name="Kuo A."/>
            <person name="Liang C."/>
            <person name="Lipzen A."/>
            <person name="Lutzoni F."/>
            <person name="Magnuson J."/>
            <person name="Mondo S."/>
            <person name="Nolan M."/>
            <person name="Ohm R."/>
            <person name="Pangilinan J."/>
            <person name="Park H.-J."/>
            <person name="Ramirez L."/>
            <person name="Alfaro M."/>
            <person name="Sun H."/>
            <person name="Tritt A."/>
            <person name="Yoshinaga Y."/>
            <person name="Zwiers L.-H."/>
            <person name="Turgeon B."/>
            <person name="Goodwin S."/>
            <person name="Spatafora J."/>
            <person name="Crous P."/>
            <person name="Grigoriev I."/>
        </authorList>
    </citation>
    <scope>NUCLEOTIDE SEQUENCE</scope>
    <source>
        <strain evidence="2">CBS 183.55</strain>
    </source>
</reference>
<accession>A0A6A5R655</accession>
<dbReference type="Gene3D" id="1.10.10.60">
    <property type="entry name" value="Homeodomain-like"/>
    <property type="match status" value="1"/>
</dbReference>
<sequence length="71" mass="8218">MSQQPQPHKPYTEADVQLALSDIKCDQITSLRRAEAVYSVPCRMIQQQRDGKPSRCDCEPRSKRLTKLEEE</sequence>